<feature type="domain" description="HTH cro/C1-type" evidence="2">
    <location>
        <begin position="25"/>
        <end position="80"/>
    </location>
</feature>
<name>A0ABV3DL89_9ACTN</name>
<dbReference type="Proteomes" id="UP001551482">
    <property type="component" value="Unassembled WGS sequence"/>
</dbReference>
<dbReference type="Pfam" id="PF13560">
    <property type="entry name" value="HTH_31"/>
    <property type="match status" value="1"/>
</dbReference>
<dbReference type="InterPro" id="IPR001387">
    <property type="entry name" value="Cro/C1-type_HTH"/>
</dbReference>
<dbReference type="PROSITE" id="PS50943">
    <property type="entry name" value="HTH_CROC1"/>
    <property type="match status" value="1"/>
</dbReference>
<accession>A0ABV3DL89</accession>
<keyword evidence="4" id="KW-1185">Reference proteome</keyword>
<evidence type="ECO:0000313" key="3">
    <source>
        <dbReference type="EMBL" id="MEU8136461.1"/>
    </source>
</evidence>
<comment type="caution">
    <text evidence="3">The sequence shown here is derived from an EMBL/GenBank/DDBJ whole genome shotgun (WGS) entry which is preliminary data.</text>
</comment>
<dbReference type="EMBL" id="JBEZFP010000064">
    <property type="protein sequence ID" value="MEU8136461.1"/>
    <property type="molecule type" value="Genomic_DNA"/>
</dbReference>
<gene>
    <name evidence="3" type="ORF">AB0C36_23485</name>
</gene>
<dbReference type="SMART" id="SM00530">
    <property type="entry name" value="HTH_XRE"/>
    <property type="match status" value="1"/>
</dbReference>
<evidence type="ECO:0000313" key="4">
    <source>
        <dbReference type="Proteomes" id="UP001551482"/>
    </source>
</evidence>
<protein>
    <submittedName>
        <fullName evidence="3">Helix-turn-helix domain-containing protein</fullName>
    </submittedName>
</protein>
<evidence type="ECO:0000256" key="1">
    <source>
        <dbReference type="SAM" id="MobiDB-lite"/>
    </source>
</evidence>
<reference evidence="3 4" key="1">
    <citation type="submission" date="2024-06" db="EMBL/GenBank/DDBJ databases">
        <title>The Natural Products Discovery Center: Release of the First 8490 Sequenced Strains for Exploring Actinobacteria Biosynthetic Diversity.</title>
        <authorList>
            <person name="Kalkreuter E."/>
            <person name="Kautsar S.A."/>
            <person name="Yang D."/>
            <person name="Bader C.D."/>
            <person name="Teijaro C.N."/>
            <person name="Fluegel L."/>
            <person name="Davis C.M."/>
            <person name="Simpson J.R."/>
            <person name="Lauterbach L."/>
            <person name="Steele A.D."/>
            <person name="Gui C."/>
            <person name="Meng S."/>
            <person name="Li G."/>
            <person name="Viehrig K."/>
            <person name="Ye F."/>
            <person name="Su P."/>
            <person name="Kiefer A.F."/>
            <person name="Nichols A."/>
            <person name="Cepeda A.J."/>
            <person name="Yan W."/>
            <person name="Fan B."/>
            <person name="Jiang Y."/>
            <person name="Adhikari A."/>
            <person name="Zheng C.-J."/>
            <person name="Schuster L."/>
            <person name="Cowan T.M."/>
            <person name="Smanski M.J."/>
            <person name="Chevrette M.G."/>
            <person name="De Carvalho L.P.S."/>
            <person name="Shen B."/>
        </authorList>
    </citation>
    <scope>NUCLEOTIDE SEQUENCE [LARGE SCALE GENOMIC DNA]</scope>
    <source>
        <strain evidence="3 4">NPDC048946</strain>
    </source>
</reference>
<organism evidence="3 4">
    <name type="scientific">Streptodolium elevatio</name>
    <dbReference type="NCBI Taxonomy" id="3157996"/>
    <lineage>
        <taxon>Bacteria</taxon>
        <taxon>Bacillati</taxon>
        <taxon>Actinomycetota</taxon>
        <taxon>Actinomycetes</taxon>
        <taxon>Kitasatosporales</taxon>
        <taxon>Streptomycetaceae</taxon>
        <taxon>Streptodolium</taxon>
    </lineage>
</organism>
<feature type="region of interest" description="Disordered" evidence="1">
    <location>
        <begin position="84"/>
        <end position="105"/>
    </location>
</feature>
<dbReference type="RefSeq" id="WP_358356997.1">
    <property type="nucleotide sequence ID" value="NZ_JBEZFP010000064.1"/>
</dbReference>
<sequence length="226" mass="24284">MLPAGVLTSPAIRDAGARRDIGEIFRLARRDAGLSISRMARLCDMTPSRVSAYVRGASQARDQRVIERVADGLRIPGEILGLRSRPWEGGPHPSAPSPHPCNAQEPPFLGEVATGVEVEVGPDGLMRVTYRHTVVNTTGRPISRLPQQLTFPEGKGALTLVPVPGPAYGFTIEDLYDAGTFATFTCRMTAPIRVGDVAVVAYRCSSMRYVRNSTASKAGLEGAGRR</sequence>
<dbReference type="SUPFAM" id="SSF47413">
    <property type="entry name" value="lambda repressor-like DNA-binding domains"/>
    <property type="match status" value="1"/>
</dbReference>
<dbReference type="InterPro" id="IPR010982">
    <property type="entry name" value="Lambda_DNA-bd_dom_sf"/>
</dbReference>
<evidence type="ECO:0000259" key="2">
    <source>
        <dbReference type="PROSITE" id="PS50943"/>
    </source>
</evidence>
<proteinExistence type="predicted"/>
<dbReference type="Gene3D" id="1.10.260.40">
    <property type="entry name" value="lambda repressor-like DNA-binding domains"/>
    <property type="match status" value="1"/>
</dbReference>